<accession>A0A9D4TDH3</accession>
<comment type="caution">
    <text evidence="1">The sequence shown here is derived from an EMBL/GenBank/DDBJ whole genome shotgun (WGS) entry which is preliminary data.</text>
</comment>
<dbReference type="Proteomes" id="UP000821837">
    <property type="component" value="Unassembled WGS sequence"/>
</dbReference>
<evidence type="ECO:0000313" key="1">
    <source>
        <dbReference type="EMBL" id="KAH7986244.1"/>
    </source>
</evidence>
<gene>
    <name evidence="1" type="ORF">HPB52_025111</name>
</gene>
<evidence type="ECO:0008006" key="3">
    <source>
        <dbReference type="Google" id="ProtNLM"/>
    </source>
</evidence>
<reference evidence="1" key="1">
    <citation type="journal article" date="2020" name="Cell">
        <title>Large-Scale Comparative Analyses of Tick Genomes Elucidate Their Genetic Diversity and Vector Capacities.</title>
        <authorList>
            <consortium name="Tick Genome and Microbiome Consortium (TIGMIC)"/>
            <person name="Jia N."/>
            <person name="Wang J."/>
            <person name="Shi W."/>
            <person name="Du L."/>
            <person name="Sun Y."/>
            <person name="Zhan W."/>
            <person name="Jiang J.F."/>
            <person name="Wang Q."/>
            <person name="Zhang B."/>
            <person name="Ji P."/>
            <person name="Bell-Sakyi L."/>
            <person name="Cui X.M."/>
            <person name="Yuan T.T."/>
            <person name="Jiang B.G."/>
            <person name="Yang W.F."/>
            <person name="Lam T.T."/>
            <person name="Chang Q.C."/>
            <person name="Ding S.J."/>
            <person name="Wang X.J."/>
            <person name="Zhu J.G."/>
            <person name="Ruan X.D."/>
            <person name="Zhao L."/>
            <person name="Wei J.T."/>
            <person name="Ye R.Z."/>
            <person name="Que T.C."/>
            <person name="Du C.H."/>
            <person name="Zhou Y.H."/>
            <person name="Cheng J.X."/>
            <person name="Dai P.F."/>
            <person name="Guo W.B."/>
            <person name="Han X.H."/>
            <person name="Huang E.J."/>
            <person name="Li L.F."/>
            <person name="Wei W."/>
            <person name="Gao Y.C."/>
            <person name="Liu J.Z."/>
            <person name="Shao H.Z."/>
            <person name="Wang X."/>
            <person name="Wang C.C."/>
            <person name="Yang T.C."/>
            <person name="Huo Q.B."/>
            <person name="Li W."/>
            <person name="Chen H.Y."/>
            <person name="Chen S.E."/>
            <person name="Zhou L.G."/>
            <person name="Ni X.B."/>
            <person name="Tian J.H."/>
            <person name="Sheng Y."/>
            <person name="Liu T."/>
            <person name="Pan Y.S."/>
            <person name="Xia L.Y."/>
            <person name="Li J."/>
            <person name="Zhao F."/>
            <person name="Cao W.C."/>
        </authorList>
    </citation>
    <scope>NUCLEOTIDE SEQUENCE</scope>
    <source>
        <strain evidence="1">Rsan-2018</strain>
    </source>
</reference>
<dbReference type="VEuPathDB" id="VectorBase:RSAN_026874"/>
<reference evidence="1" key="2">
    <citation type="submission" date="2021-09" db="EMBL/GenBank/DDBJ databases">
        <authorList>
            <person name="Jia N."/>
            <person name="Wang J."/>
            <person name="Shi W."/>
            <person name="Du L."/>
            <person name="Sun Y."/>
            <person name="Zhan W."/>
            <person name="Jiang J."/>
            <person name="Wang Q."/>
            <person name="Zhang B."/>
            <person name="Ji P."/>
            <person name="Sakyi L.B."/>
            <person name="Cui X."/>
            <person name="Yuan T."/>
            <person name="Jiang B."/>
            <person name="Yang W."/>
            <person name="Lam T.T.-Y."/>
            <person name="Chang Q."/>
            <person name="Ding S."/>
            <person name="Wang X."/>
            <person name="Zhu J."/>
            <person name="Ruan X."/>
            <person name="Zhao L."/>
            <person name="Wei J."/>
            <person name="Que T."/>
            <person name="Du C."/>
            <person name="Cheng J."/>
            <person name="Dai P."/>
            <person name="Han X."/>
            <person name="Huang E."/>
            <person name="Gao Y."/>
            <person name="Liu J."/>
            <person name="Shao H."/>
            <person name="Ye R."/>
            <person name="Li L."/>
            <person name="Wei W."/>
            <person name="Wang X."/>
            <person name="Wang C."/>
            <person name="Huo Q."/>
            <person name="Li W."/>
            <person name="Guo W."/>
            <person name="Chen H."/>
            <person name="Chen S."/>
            <person name="Zhou L."/>
            <person name="Zhou L."/>
            <person name="Ni X."/>
            <person name="Tian J."/>
            <person name="Zhou Y."/>
            <person name="Sheng Y."/>
            <person name="Liu T."/>
            <person name="Pan Y."/>
            <person name="Xia L."/>
            <person name="Li J."/>
            <person name="Zhao F."/>
            <person name="Cao W."/>
        </authorList>
    </citation>
    <scope>NUCLEOTIDE SEQUENCE</scope>
    <source>
        <strain evidence="1">Rsan-2018</strain>
        <tissue evidence="1">Larvae</tissue>
    </source>
</reference>
<dbReference type="EMBL" id="JABSTV010000530">
    <property type="protein sequence ID" value="KAH7986244.1"/>
    <property type="molecule type" value="Genomic_DNA"/>
</dbReference>
<dbReference type="AlphaFoldDB" id="A0A9D4TDH3"/>
<name>A0A9D4TDH3_RHISA</name>
<proteinExistence type="predicted"/>
<sequence length="109" mass="12191">MGGTPGRRSIAFWHHALVGHPGHDAVNSIARDSIDQESPTPPGMNIRDALLTYPDIALHYRLSRLTFPPPHKSLSQHHQHLWRQLQAHTFFTPARLALFDPGTYSPAGE</sequence>
<organism evidence="1 2">
    <name type="scientific">Rhipicephalus sanguineus</name>
    <name type="common">Brown dog tick</name>
    <name type="synonym">Ixodes sanguineus</name>
    <dbReference type="NCBI Taxonomy" id="34632"/>
    <lineage>
        <taxon>Eukaryota</taxon>
        <taxon>Metazoa</taxon>
        <taxon>Ecdysozoa</taxon>
        <taxon>Arthropoda</taxon>
        <taxon>Chelicerata</taxon>
        <taxon>Arachnida</taxon>
        <taxon>Acari</taxon>
        <taxon>Parasitiformes</taxon>
        <taxon>Ixodida</taxon>
        <taxon>Ixodoidea</taxon>
        <taxon>Ixodidae</taxon>
        <taxon>Rhipicephalinae</taxon>
        <taxon>Rhipicephalus</taxon>
        <taxon>Rhipicephalus</taxon>
    </lineage>
</organism>
<keyword evidence="2" id="KW-1185">Reference proteome</keyword>
<protein>
    <recommendedName>
        <fullName evidence="3">Tick transposon</fullName>
    </recommendedName>
</protein>
<evidence type="ECO:0000313" key="2">
    <source>
        <dbReference type="Proteomes" id="UP000821837"/>
    </source>
</evidence>